<feature type="domain" description="Choline/carnitine acyltransferase" evidence="6">
    <location>
        <begin position="49"/>
        <end position="615"/>
    </location>
</feature>
<dbReference type="GO" id="GO:0005777">
    <property type="term" value="C:peroxisome"/>
    <property type="evidence" value="ECO:0007669"/>
    <property type="project" value="TreeGrafter"/>
</dbReference>
<evidence type="ECO:0000256" key="1">
    <source>
        <dbReference type="ARBA" id="ARBA00005232"/>
    </source>
</evidence>
<evidence type="ECO:0000256" key="4">
    <source>
        <dbReference type="PIRSR" id="PIRSR600542-1"/>
    </source>
</evidence>
<proteinExistence type="inferred from homology"/>
<feature type="active site" description="Proton acceptor" evidence="4">
    <location>
        <position position="351"/>
    </location>
</feature>
<evidence type="ECO:0000256" key="5">
    <source>
        <dbReference type="RuleBase" id="RU003801"/>
    </source>
</evidence>
<dbReference type="PANTHER" id="PTHR22589:SF103">
    <property type="entry name" value="CARNITINE O-ACETYL-TRANSFERASE, ISOFORM A-RELATED"/>
    <property type="match status" value="1"/>
</dbReference>
<evidence type="ECO:0000256" key="3">
    <source>
        <dbReference type="ARBA" id="ARBA00023315"/>
    </source>
</evidence>
<keyword evidence="3 5" id="KW-0012">Acyltransferase</keyword>
<reference evidence="7" key="1">
    <citation type="submission" date="2016-11" db="EMBL/GenBank/DDBJ databases">
        <title>Venom-gland transcriptomics and venom proteomics of the black-back scorpion (Hadrurus spadix) reveal detectability challenges and an unexplored realm of animal toxin diversity.</title>
        <authorList>
            <person name="Rokyta D.R."/>
            <person name="Ward M.J."/>
        </authorList>
    </citation>
    <scope>NUCLEOTIDE SEQUENCE</scope>
    <source>
        <tissue evidence="7">Venom gland</tissue>
    </source>
</reference>
<dbReference type="PANTHER" id="PTHR22589">
    <property type="entry name" value="CARNITINE O-ACYLTRANSFERASE"/>
    <property type="match status" value="1"/>
</dbReference>
<comment type="similarity">
    <text evidence="1 5">Belongs to the carnitine/choline acetyltransferase family.</text>
</comment>
<dbReference type="InterPro" id="IPR042231">
    <property type="entry name" value="Cho/carn_acyl_trans_2"/>
</dbReference>
<evidence type="ECO:0000313" key="7">
    <source>
        <dbReference type="EMBL" id="JAV48257.1"/>
    </source>
</evidence>
<dbReference type="GO" id="GO:0004092">
    <property type="term" value="F:carnitine O-acetyltransferase activity"/>
    <property type="evidence" value="ECO:0007669"/>
    <property type="project" value="TreeGrafter"/>
</dbReference>
<name>A0A1W7RAU9_9SCOR</name>
<dbReference type="InterPro" id="IPR039551">
    <property type="entry name" value="Cho/carn_acyl_trans"/>
</dbReference>
<accession>A0A1W7RAU9</accession>
<dbReference type="SUPFAM" id="SSF52777">
    <property type="entry name" value="CoA-dependent acyltransferases"/>
    <property type="match status" value="2"/>
</dbReference>
<keyword evidence="2 5" id="KW-0808">Transferase</keyword>
<protein>
    <submittedName>
        <fullName evidence="7">Carnitine O-acetyltransferase</fullName>
    </submittedName>
</protein>
<dbReference type="Gene3D" id="3.30.559.70">
    <property type="entry name" value="Choline/Carnitine o-acyltransferase, domain 2"/>
    <property type="match status" value="1"/>
</dbReference>
<dbReference type="GO" id="GO:0019254">
    <property type="term" value="P:carnitine metabolic process, CoA-linked"/>
    <property type="evidence" value="ECO:0007669"/>
    <property type="project" value="TreeGrafter"/>
</dbReference>
<dbReference type="InterPro" id="IPR023213">
    <property type="entry name" value="CAT-like_dom_sf"/>
</dbReference>
<dbReference type="AlphaFoldDB" id="A0A1W7RAU9"/>
<dbReference type="EMBL" id="GFAH01000132">
    <property type="protein sequence ID" value="JAV48257.1"/>
    <property type="molecule type" value="Transcribed_RNA"/>
</dbReference>
<dbReference type="PROSITE" id="PS00440">
    <property type="entry name" value="ACYLTRANSF_C_2"/>
    <property type="match status" value="1"/>
</dbReference>
<dbReference type="Pfam" id="PF00755">
    <property type="entry name" value="Carn_acyltransf"/>
    <property type="match status" value="1"/>
</dbReference>
<dbReference type="Gene3D" id="3.30.559.10">
    <property type="entry name" value="Chloramphenicol acetyltransferase-like domain"/>
    <property type="match status" value="1"/>
</dbReference>
<organism evidence="7">
    <name type="scientific">Hadrurus spadix</name>
    <dbReference type="NCBI Taxonomy" id="141984"/>
    <lineage>
        <taxon>Eukaryota</taxon>
        <taxon>Metazoa</taxon>
        <taxon>Ecdysozoa</taxon>
        <taxon>Arthropoda</taxon>
        <taxon>Chelicerata</taxon>
        <taxon>Arachnida</taxon>
        <taxon>Scorpiones</taxon>
        <taxon>Iurida</taxon>
        <taxon>Iuroidea</taxon>
        <taxon>Hadrurus</taxon>
    </lineage>
</organism>
<evidence type="ECO:0000256" key="2">
    <source>
        <dbReference type="ARBA" id="ARBA00022679"/>
    </source>
</evidence>
<sequence>MKFTSICRQLVSQSGVRRNLSHAQPFPRPFPKHIKGPMTAHQNDLPRQPVAPLRQTMDKYLKGVRSLLTQDEFQNTEKLVQDFTIPGGLGEKLHSVLIERYNQLDNWIEDWWLETDFLCSRSPLTTYANPGMIMTSENFKSVEDQIRYSANVLAAALEYRKLVQDHQLEPDRLRGQPMDMTQYFKIFSTCRLPGKECDHLVHYGEDDDPPKHIIVARNNRFFRLNVFDDDGNPLTKNQLLQQLQFVVLQSQTEAPPVGVLTTNYREVWADVYNRLCEDETNRTNVETLQKALFILSLDKSVPKTNQDERLRGLHNTIHGCSSSLNSGNRWMDKSFHIVVSENGFLGMIMEHSPVEAHPLTRLSDYILDKCKEPEEEITPHNRFVPDPIELRFNLNDQLLHDIEKAKVNVDKCCHDADLACLWFSEYGVKFLKSKGISTDSYIQMALQLAFYRLHGLRGVLYEVATQHNFLYGRMEIVHSTSPEAVDFCKAMMSNNSSTKEKRALLQRALKTHKSDVNEALNGNGMDCLMVGLKKAAIESGMGVPDIFQDIGFESYTKYRLVSSQAPTKNPVYPSYGPLQSDGYGIPYTVYPDCLGFVALSLKQKPETDSARILQCAETSLLEMKTLLDEEI</sequence>
<evidence type="ECO:0000259" key="6">
    <source>
        <dbReference type="Pfam" id="PF00755"/>
    </source>
</evidence>
<dbReference type="InterPro" id="IPR000542">
    <property type="entry name" value="Carn_acyl_trans"/>
</dbReference>